<evidence type="ECO:0000259" key="13">
    <source>
        <dbReference type="PROSITE" id="PS50934"/>
    </source>
</evidence>
<keyword evidence="3 9" id="KW-0863">Zinc-finger</keyword>
<feature type="compositionally biased region" description="Low complexity" evidence="10">
    <location>
        <begin position="53"/>
        <end position="64"/>
    </location>
</feature>
<evidence type="ECO:0008006" key="16">
    <source>
        <dbReference type="Google" id="ProtNLM"/>
    </source>
</evidence>
<dbReference type="PROSITE" id="PS50090">
    <property type="entry name" value="MYB_LIKE"/>
    <property type="match status" value="1"/>
</dbReference>
<dbReference type="PROSITE" id="PS50135">
    <property type="entry name" value="ZF_ZZ_2"/>
    <property type="match status" value="1"/>
</dbReference>
<dbReference type="GO" id="GO:0003677">
    <property type="term" value="F:DNA binding"/>
    <property type="evidence" value="ECO:0007669"/>
    <property type="project" value="UniProtKB-KW"/>
</dbReference>
<dbReference type="InterPro" id="IPR009057">
    <property type="entry name" value="Homeodomain-like_sf"/>
</dbReference>
<dbReference type="PANTHER" id="PTHR12802">
    <property type="entry name" value="SWI/SNF COMPLEX-RELATED"/>
    <property type="match status" value="1"/>
</dbReference>
<dbReference type="InterPro" id="IPR017884">
    <property type="entry name" value="SANT_dom"/>
</dbReference>
<evidence type="ECO:0000259" key="14">
    <source>
        <dbReference type="PROSITE" id="PS51293"/>
    </source>
</evidence>
<dbReference type="Gene3D" id="1.10.10.10">
    <property type="entry name" value="Winged helix-like DNA-binding domain superfamily/Winged helix DNA-binding domain"/>
    <property type="match status" value="1"/>
</dbReference>
<name>A0A7C9AYX4_OPUST</name>
<dbReference type="GO" id="GO:0008270">
    <property type="term" value="F:zinc ion binding"/>
    <property type="evidence" value="ECO:0007669"/>
    <property type="project" value="UniProtKB-KW"/>
</dbReference>
<evidence type="ECO:0000256" key="7">
    <source>
        <dbReference type="ARBA" id="ARBA00023163"/>
    </source>
</evidence>
<feature type="compositionally biased region" description="Basic and acidic residues" evidence="10">
    <location>
        <begin position="529"/>
        <end position="540"/>
    </location>
</feature>
<evidence type="ECO:0000313" key="15">
    <source>
        <dbReference type="EMBL" id="MBA4678211.1"/>
    </source>
</evidence>
<dbReference type="SUPFAM" id="SSF46689">
    <property type="entry name" value="Homeodomain-like"/>
    <property type="match status" value="2"/>
</dbReference>
<feature type="region of interest" description="Disordered" evidence="10">
    <location>
        <begin position="723"/>
        <end position="765"/>
    </location>
</feature>
<evidence type="ECO:0000256" key="3">
    <source>
        <dbReference type="ARBA" id="ARBA00022771"/>
    </source>
</evidence>
<evidence type="ECO:0000256" key="8">
    <source>
        <dbReference type="ARBA" id="ARBA00023242"/>
    </source>
</evidence>
<keyword evidence="2" id="KW-0479">Metal-binding</keyword>
<dbReference type="Pfam" id="PF00249">
    <property type="entry name" value="Myb_DNA-binding"/>
    <property type="match status" value="1"/>
</dbReference>
<evidence type="ECO:0000256" key="10">
    <source>
        <dbReference type="SAM" id="MobiDB-lite"/>
    </source>
</evidence>
<evidence type="ECO:0000256" key="9">
    <source>
        <dbReference type="PROSITE-ProRule" id="PRU00228"/>
    </source>
</evidence>
<keyword evidence="8" id="KW-0539">Nucleus</keyword>
<dbReference type="Gene3D" id="1.10.10.60">
    <property type="entry name" value="Homeodomain-like"/>
    <property type="match status" value="1"/>
</dbReference>
<dbReference type="InterPro" id="IPR036388">
    <property type="entry name" value="WH-like_DNA-bd_sf"/>
</dbReference>
<feature type="region of interest" description="Disordered" evidence="10">
    <location>
        <begin position="454"/>
        <end position="489"/>
    </location>
</feature>
<keyword evidence="1" id="KW-0217">Developmental protein</keyword>
<organism evidence="15">
    <name type="scientific">Opuntia streptacantha</name>
    <name type="common">Prickly pear cactus</name>
    <name type="synonym">Opuntia cardona</name>
    <dbReference type="NCBI Taxonomy" id="393608"/>
    <lineage>
        <taxon>Eukaryota</taxon>
        <taxon>Viridiplantae</taxon>
        <taxon>Streptophyta</taxon>
        <taxon>Embryophyta</taxon>
        <taxon>Tracheophyta</taxon>
        <taxon>Spermatophyta</taxon>
        <taxon>Magnoliopsida</taxon>
        <taxon>eudicotyledons</taxon>
        <taxon>Gunneridae</taxon>
        <taxon>Pentapetalae</taxon>
        <taxon>Caryophyllales</taxon>
        <taxon>Cactineae</taxon>
        <taxon>Cactaceae</taxon>
        <taxon>Opuntioideae</taxon>
        <taxon>Opuntia</taxon>
    </lineage>
</organism>
<evidence type="ECO:0000256" key="1">
    <source>
        <dbReference type="ARBA" id="ARBA00022473"/>
    </source>
</evidence>
<evidence type="ECO:0000256" key="6">
    <source>
        <dbReference type="ARBA" id="ARBA00023125"/>
    </source>
</evidence>
<dbReference type="PROSITE" id="PS51293">
    <property type="entry name" value="SANT"/>
    <property type="match status" value="1"/>
</dbReference>
<dbReference type="Pfam" id="PF04433">
    <property type="entry name" value="SWIRM"/>
    <property type="match status" value="1"/>
</dbReference>
<feature type="domain" description="Myb-like" evidence="11">
    <location>
        <begin position="396"/>
        <end position="439"/>
    </location>
</feature>
<dbReference type="InterPro" id="IPR000433">
    <property type="entry name" value="Znf_ZZ"/>
</dbReference>
<feature type="domain" description="SWIRM" evidence="13">
    <location>
        <begin position="171"/>
        <end position="269"/>
    </location>
</feature>
<dbReference type="GO" id="GO:0005634">
    <property type="term" value="C:nucleus"/>
    <property type="evidence" value="ECO:0007669"/>
    <property type="project" value="UniProtKB-ARBA"/>
</dbReference>
<dbReference type="Pfam" id="PF16495">
    <property type="entry name" value="SWIRM-assoc_1"/>
    <property type="match status" value="1"/>
</dbReference>
<reference evidence="15" key="1">
    <citation type="journal article" date="2013" name="J. Plant Res.">
        <title>Effect of fungi and light on seed germination of three Opuntia species from semiarid lands of central Mexico.</title>
        <authorList>
            <person name="Delgado-Sanchez P."/>
            <person name="Jimenez-Bremont J.F."/>
            <person name="Guerrero-Gonzalez Mde L."/>
            <person name="Flores J."/>
        </authorList>
    </citation>
    <scope>NUCLEOTIDE SEQUENCE</scope>
    <source>
        <tissue evidence="15">Cladode</tissue>
    </source>
</reference>
<evidence type="ECO:0000259" key="12">
    <source>
        <dbReference type="PROSITE" id="PS50135"/>
    </source>
</evidence>
<feature type="region of interest" description="Disordered" evidence="10">
    <location>
        <begin position="529"/>
        <end position="561"/>
    </location>
</feature>
<evidence type="ECO:0000256" key="4">
    <source>
        <dbReference type="ARBA" id="ARBA00022833"/>
    </source>
</evidence>
<feature type="region of interest" description="Disordered" evidence="10">
    <location>
        <begin position="1"/>
        <end position="65"/>
    </location>
</feature>
<feature type="compositionally biased region" description="Polar residues" evidence="10">
    <location>
        <begin position="726"/>
        <end position="737"/>
    </location>
</feature>
<keyword evidence="4" id="KW-0862">Zinc</keyword>
<evidence type="ECO:0000256" key="2">
    <source>
        <dbReference type="ARBA" id="ARBA00022723"/>
    </source>
</evidence>
<dbReference type="PANTHER" id="PTHR12802:SF61">
    <property type="entry name" value="SWI_SNF COMPLEX SUBUNIT SWI3C"/>
    <property type="match status" value="1"/>
</dbReference>
<proteinExistence type="predicted"/>
<evidence type="ECO:0000256" key="5">
    <source>
        <dbReference type="ARBA" id="ARBA00023015"/>
    </source>
</evidence>
<dbReference type="PROSITE" id="PS50934">
    <property type="entry name" value="SWIRM"/>
    <property type="match status" value="1"/>
</dbReference>
<dbReference type="InterPro" id="IPR007526">
    <property type="entry name" value="SWIRM"/>
</dbReference>
<dbReference type="SMART" id="SM00717">
    <property type="entry name" value="SANT"/>
    <property type="match status" value="1"/>
</dbReference>
<sequence>MPASSPSDARQKWRKTRGPKTTKRHRTDEDDDDDDEEDNDVVEPDEDEDLHPNPKNQPQQLPPNRVNSETEVLAGAGIRISDFPAAVKHAVNRPHSSVMAIVAAERENKGQSVVLENISHGQVQALSAVPSDNPVLATGSSSAEQEGSVVITPPPVREGRGVVKRFWNRVHVVPVHADWFQPTTVHRLERQVVPHFFSGKSAENTPEKYMDCRNLIVAKYMEDPEKRLSLEDCQGLAVGVDKEDLKRIFRFLDHWGIINYCAPVPRHEHWSIDSYLREDTNGEVHVPSATLKSIDSLIKFDKPKCRLQPHEVYSSLSSNPNDLADLDSTIRERLSESRCDYCSHPLLVVHYQSVKEADTSLCPDCYHEGRFVIGHSSMDFTKLDSTKECGDQDGENWTDQETLLLLEALEIYNDNWNEIADHVGTKSKAQCILHFLRLPMEDGLLEHVEVPTTSCTSNGLHKDDPHRLYPNTNGASPGPHVEDSVSESRFPFANSGNPVMHLVAFLASSLGPRVAAACAHASLGVLSEDDRSEHGNRMDSDDGPAETRNASQQKGPNTVRAEAAPIPPEKVKSAAKAGLAAAAMKAKLFADHEEREIQRLSASIINHQLKRLELKLKQFAEIETLLMKECEQVEKTRQRLAEDRARAIATRFGPGGVASAMNLPSVAPQLVNNNVTNSRPPVMSVPPSQPSVSGYPNNQMGHSQMPFMARQQQMFSFGPRLPLSAIQPTSSGPSSSAVFGPQGSGQPSLSHPMLRTVPGTSSGMG</sequence>
<evidence type="ECO:0000259" key="11">
    <source>
        <dbReference type="PROSITE" id="PS50090"/>
    </source>
</evidence>
<dbReference type="InterPro" id="IPR032451">
    <property type="entry name" value="SMARCC_C"/>
</dbReference>
<dbReference type="AlphaFoldDB" id="A0A7C9AYX4"/>
<feature type="domain" description="ZZ-type" evidence="12">
    <location>
        <begin position="334"/>
        <end position="388"/>
    </location>
</feature>
<keyword evidence="5" id="KW-0805">Transcription regulation</keyword>
<dbReference type="InterPro" id="IPR001005">
    <property type="entry name" value="SANT/Myb"/>
</dbReference>
<dbReference type="FunFam" id="1.10.10.10:FF:000020">
    <property type="entry name" value="SWI/SNF complex subunit SMARCC2 isoform c"/>
    <property type="match status" value="1"/>
</dbReference>
<keyword evidence="6" id="KW-0238">DNA-binding</keyword>
<accession>A0A7C9AYX4</accession>
<dbReference type="FunFam" id="1.10.10.60:FF:000014">
    <property type="entry name" value="SWI/SNF complex subunit SMARCC2 isoform C"/>
    <property type="match status" value="1"/>
</dbReference>
<reference evidence="15" key="2">
    <citation type="submission" date="2020-07" db="EMBL/GenBank/DDBJ databases">
        <authorList>
            <person name="Vera ALvarez R."/>
            <person name="Arias-Moreno D.M."/>
            <person name="Jimenez-Jacinto V."/>
            <person name="Jimenez-Bremont J.F."/>
            <person name="Swaminathan K."/>
            <person name="Moose S.P."/>
            <person name="Guerrero-Gonzalez M.L."/>
            <person name="Marino-Ramirez L."/>
            <person name="Landsman D."/>
            <person name="Rodriguez-Kessler M."/>
            <person name="Delgado-Sanchez P."/>
        </authorList>
    </citation>
    <scope>NUCLEOTIDE SEQUENCE</scope>
    <source>
        <tissue evidence="15">Cladode</tissue>
    </source>
</reference>
<feature type="compositionally biased region" description="Acidic residues" evidence="10">
    <location>
        <begin position="29"/>
        <end position="49"/>
    </location>
</feature>
<protein>
    <recommendedName>
        <fullName evidence="16">SWI/SNF complex subunit SWI3C</fullName>
    </recommendedName>
</protein>
<feature type="compositionally biased region" description="Basic residues" evidence="10">
    <location>
        <begin position="12"/>
        <end position="25"/>
    </location>
</feature>
<dbReference type="EMBL" id="GISG01278667">
    <property type="protein sequence ID" value="MBA4678211.1"/>
    <property type="molecule type" value="Transcribed_RNA"/>
</dbReference>
<feature type="domain" description="SANT" evidence="14">
    <location>
        <begin position="392"/>
        <end position="443"/>
    </location>
</feature>
<dbReference type="CDD" id="cd00167">
    <property type="entry name" value="SANT"/>
    <property type="match status" value="1"/>
</dbReference>
<keyword evidence="7" id="KW-0804">Transcription</keyword>